<dbReference type="SUPFAM" id="SSF51735">
    <property type="entry name" value="NAD(P)-binding Rossmann-fold domains"/>
    <property type="match status" value="1"/>
</dbReference>
<accession>A0A7S0AQK0</accession>
<protein>
    <recommendedName>
        <fullName evidence="2">3-oxoacyl-[acyl-carrier-protein] reductase</fullName>
        <ecNumber evidence="2">1.1.1.100</ecNumber>
    </recommendedName>
</protein>
<dbReference type="FunFam" id="3.40.50.720:FF:000084">
    <property type="entry name" value="Short-chain dehydrogenase reductase"/>
    <property type="match status" value="1"/>
</dbReference>
<dbReference type="CDD" id="cd05233">
    <property type="entry name" value="SDR_c"/>
    <property type="match status" value="1"/>
</dbReference>
<dbReference type="PANTHER" id="PTHR42879">
    <property type="entry name" value="3-OXOACYL-(ACYL-CARRIER-PROTEIN) REDUCTASE"/>
    <property type="match status" value="1"/>
</dbReference>
<evidence type="ECO:0000313" key="4">
    <source>
        <dbReference type="EMBL" id="CAD8370291.1"/>
    </source>
</evidence>
<evidence type="ECO:0000256" key="2">
    <source>
        <dbReference type="ARBA" id="ARBA00012948"/>
    </source>
</evidence>
<dbReference type="PRINTS" id="PR00081">
    <property type="entry name" value="GDHRDH"/>
</dbReference>
<evidence type="ECO:0000256" key="3">
    <source>
        <dbReference type="ARBA" id="ARBA00048508"/>
    </source>
</evidence>
<dbReference type="GO" id="GO:0032787">
    <property type="term" value="P:monocarboxylic acid metabolic process"/>
    <property type="evidence" value="ECO:0007669"/>
    <property type="project" value="UniProtKB-ARBA"/>
</dbReference>
<gene>
    <name evidence="4" type="ORF">MPOL1434_LOCUS5895</name>
</gene>
<dbReference type="Pfam" id="PF13561">
    <property type="entry name" value="adh_short_C2"/>
    <property type="match status" value="1"/>
</dbReference>
<dbReference type="EC" id="1.1.1.100" evidence="2"/>
<comment type="similarity">
    <text evidence="1">Belongs to the short-chain dehydrogenases/reductases (SDR) family.</text>
</comment>
<name>A0A7S0AQK0_9STRA</name>
<dbReference type="PRINTS" id="PR00080">
    <property type="entry name" value="SDRFAMILY"/>
</dbReference>
<comment type="catalytic activity">
    <reaction evidence="3">
        <text>a (3R)-hydroxyacyl-[ACP] + NADP(+) = a 3-oxoacyl-[ACP] + NADPH + H(+)</text>
        <dbReference type="Rhea" id="RHEA:17397"/>
        <dbReference type="Rhea" id="RHEA-COMP:9916"/>
        <dbReference type="Rhea" id="RHEA-COMP:9945"/>
        <dbReference type="ChEBI" id="CHEBI:15378"/>
        <dbReference type="ChEBI" id="CHEBI:57783"/>
        <dbReference type="ChEBI" id="CHEBI:58349"/>
        <dbReference type="ChEBI" id="CHEBI:78776"/>
        <dbReference type="ChEBI" id="CHEBI:78827"/>
        <dbReference type="EC" id="1.1.1.100"/>
    </reaction>
</comment>
<evidence type="ECO:0000256" key="1">
    <source>
        <dbReference type="ARBA" id="ARBA00006484"/>
    </source>
</evidence>
<dbReference type="Gene3D" id="3.40.50.720">
    <property type="entry name" value="NAD(P)-binding Rossmann-like Domain"/>
    <property type="match status" value="1"/>
</dbReference>
<proteinExistence type="inferred from homology"/>
<dbReference type="InterPro" id="IPR050259">
    <property type="entry name" value="SDR"/>
</dbReference>
<dbReference type="InterPro" id="IPR002347">
    <property type="entry name" value="SDR_fam"/>
</dbReference>
<organism evidence="4">
    <name type="scientific">Minutocellus polymorphus</name>
    <dbReference type="NCBI Taxonomy" id="265543"/>
    <lineage>
        <taxon>Eukaryota</taxon>
        <taxon>Sar</taxon>
        <taxon>Stramenopiles</taxon>
        <taxon>Ochrophyta</taxon>
        <taxon>Bacillariophyta</taxon>
        <taxon>Mediophyceae</taxon>
        <taxon>Cymatosirophycidae</taxon>
        <taxon>Cymatosirales</taxon>
        <taxon>Cymatosiraceae</taxon>
        <taxon>Minutocellus</taxon>
    </lineage>
</organism>
<dbReference type="GO" id="GO:0004316">
    <property type="term" value="F:3-oxoacyl-[acyl-carrier-protein] reductase (NADPH) activity"/>
    <property type="evidence" value="ECO:0007669"/>
    <property type="project" value="UniProtKB-EC"/>
</dbReference>
<reference evidence="4" key="1">
    <citation type="submission" date="2021-01" db="EMBL/GenBank/DDBJ databases">
        <authorList>
            <person name="Corre E."/>
            <person name="Pelletier E."/>
            <person name="Niang G."/>
            <person name="Scheremetjew M."/>
            <person name="Finn R."/>
            <person name="Kale V."/>
            <person name="Holt S."/>
            <person name="Cochrane G."/>
            <person name="Meng A."/>
            <person name="Brown T."/>
            <person name="Cohen L."/>
        </authorList>
    </citation>
    <scope>NUCLEOTIDE SEQUENCE</scope>
    <source>
        <strain evidence="4">CCMP3303</strain>
    </source>
</reference>
<dbReference type="InterPro" id="IPR020904">
    <property type="entry name" value="Sc_DH/Rdtase_CS"/>
</dbReference>
<dbReference type="PROSITE" id="PS00061">
    <property type="entry name" value="ADH_SHORT"/>
    <property type="match status" value="1"/>
</dbReference>
<dbReference type="AlphaFoldDB" id="A0A7S0AQK0"/>
<dbReference type="InterPro" id="IPR036291">
    <property type="entry name" value="NAD(P)-bd_dom_sf"/>
</dbReference>
<sequence length="252" mass="26947">MPGVEGRRVLLSGGNRGIGMAAAKLFRERGAKVCIVARTEATLKTSGLAYVAADLSTRKGCSTAIKVATEQLGGPIDILVCNHGIGSAHEKPLHLTDIDEWKTSMDTNLIGPFYLTREVMPSMVEQRYGRIVYTASTAATEAEPQACGYNTSKAGLCGLMRSVAQDGGEYNVTSNAVLPGWVKTEMADRSAKAEAEARGRTPEQIWKERAALYPAKRVLTPEEVAHTILFLASEESSGISGESIRVSGGCPW</sequence>
<dbReference type="EMBL" id="HBEJ01010013">
    <property type="protein sequence ID" value="CAD8370291.1"/>
    <property type="molecule type" value="Transcribed_RNA"/>
</dbReference>